<keyword evidence="2" id="KW-1185">Reference proteome</keyword>
<organism evidence="1 2">
    <name type="scientific">Myxococcus landrumensis</name>
    <dbReference type="NCBI Taxonomy" id="2813577"/>
    <lineage>
        <taxon>Bacteria</taxon>
        <taxon>Pseudomonadati</taxon>
        <taxon>Myxococcota</taxon>
        <taxon>Myxococcia</taxon>
        <taxon>Myxococcales</taxon>
        <taxon>Cystobacterineae</taxon>
        <taxon>Myxococcaceae</taxon>
        <taxon>Myxococcus</taxon>
    </lineage>
</organism>
<dbReference type="RefSeq" id="WP_206718609.1">
    <property type="nucleotide sequence ID" value="NZ_CP071091.1"/>
</dbReference>
<evidence type="ECO:0000313" key="1">
    <source>
        <dbReference type="EMBL" id="QSQ16973.1"/>
    </source>
</evidence>
<accession>A0ABX7NL29</accession>
<protein>
    <submittedName>
        <fullName evidence="1">Uncharacterized protein</fullName>
    </submittedName>
</protein>
<reference evidence="1 2" key="1">
    <citation type="submission" date="2021-02" db="EMBL/GenBank/DDBJ databases">
        <title>De Novo genome assembly of isolated myxobacteria.</title>
        <authorList>
            <person name="Stevens D.C."/>
        </authorList>
    </citation>
    <scope>NUCLEOTIDE SEQUENCE [LARGE SCALE GENOMIC DNA]</scope>
    <source>
        <strain evidence="1 2">SCHIC003</strain>
    </source>
</reference>
<dbReference type="Proteomes" id="UP000663090">
    <property type="component" value="Chromosome"/>
</dbReference>
<gene>
    <name evidence="1" type="ORF">JY572_13360</name>
</gene>
<sequence>MTQQAVPIDPHETLYLPMRRRFMSEYVQTPEGTSELRIYYGLKEISIEEADLHSFGENLLKQDEFMAGMATRWSNGEPYPWERVKELLEQLLSENILSREPPKQVQQTEYHKHVMDFEARRPAPTEPLWWNPDTEGVLRKLVGRPLEFAFLEAMLPVHRVAHAALDAEGRHIGENNVFPDAMRMRMETEWRMCPYPGSRFRDDTLMNVTALKSMSKHWKPTLQAVLLLREAFLRRYPLMADGQWRLGDLHAFSCAVLALPTLMLLRGKDPIPNGELDPVLSSVFRVTDGVRMVAIYLMFLPEQPMPYETPMNPSQLLHLTERDNHFLSLRGVCAGPPHMVDEFFATMLDGKPMAGEPLPEPTWLAEIPAAIDYGLRGLQLYSLQFTLWAHMCQAFEKIRAAVLQAEGGADSGWGRLRKRIEADWETIKPTRQHTEVQREWAKARYVEMYDRAQRGLRGFTEEKLQNIADVFSPPKDAVHTQALAELRVLLRERAAAPEGARAELTDDVADALAEYLTLERAALGALETVQREVNVLTQRQHPDRHFTNLDLSIHHRLRFATVGVLPYLLNVFRDELGIAIESNVGEVKVTSVAPAPAAAAA</sequence>
<dbReference type="EMBL" id="CP071091">
    <property type="protein sequence ID" value="QSQ16973.1"/>
    <property type="molecule type" value="Genomic_DNA"/>
</dbReference>
<name>A0ABX7NL29_9BACT</name>
<evidence type="ECO:0000313" key="2">
    <source>
        <dbReference type="Proteomes" id="UP000663090"/>
    </source>
</evidence>
<proteinExistence type="predicted"/>